<keyword evidence="1" id="KW-0732">Signal</keyword>
<proteinExistence type="predicted"/>
<evidence type="ECO:0000313" key="2">
    <source>
        <dbReference type="EMBL" id="QEX18473.1"/>
    </source>
</evidence>
<dbReference type="OrthoDB" id="8451006at2"/>
<evidence type="ECO:0008006" key="4">
    <source>
        <dbReference type="Google" id="ProtNLM"/>
    </source>
</evidence>
<evidence type="ECO:0000313" key="3">
    <source>
        <dbReference type="Proteomes" id="UP000326202"/>
    </source>
</evidence>
<name>A0A5J6MM76_9PROT</name>
<dbReference type="EMBL" id="CP042906">
    <property type="protein sequence ID" value="QEX18473.1"/>
    <property type="molecule type" value="Genomic_DNA"/>
</dbReference>
<accession>A0A5J6MM76</accession>
<feature type="chain" id="PRO_5023843284" description="Lipoprotein" evidence="1">
    <location>
        <begin position="24"/>
        <end position="72"/>
    </location>
</feature>
<keyword evidence="3" id="KW-1185">Reference proteome</keyword>
<dbReference type="PROSITE" id="PS51257">
    <property type="entry name" value="PROKAR_LIPOPROTEIN"/>
    <property type="match status" value="1"/>
</dbReference>
<protein>
    <recommendedName>
        <fullName evidence="4">Lipoprotein</fullName>
    </recommendedName>
</protein>
<feature type="signal peptide" evidence="1">
    <location>
        <begin position="1"/>
        <end position="23"/>
    </location>
</feature>
<sequence length="72" mass="7844">MRTFLMLAACALLAGCAPSYVTGCPPVVEYGQDFQTRLADELAPLPNDDPIVVVVRDYKSLRDQVRACRGEG</sequence>
<evidence type="ECO:0000256" key="1">
    <source>
        <dbReference type="SAM" id="SignalP"/>
    </source>
</evidence>
<dbReference type="KEGG" id="htq:FRZ44_37800"/>
<organism evidence="2 3">
    <name type="scientific">Hypericibacter terrae</name>
    <dbReference type="NCBI Taxonomy" id="2602015"/>
    <lineage>
        <taxon>Bacteria</taxon>
        <taxon>Pseudomonadati</taxon>
        <taxon>Pseudomonadota</taxon>
        <taxon>Alphaproteobacteria</taxon>
        <taxon>Rhodospirillales</taxon>
        <taxon>Dongiaceae</taxon>
        <taxon>Hypericibacter</taxon>
    </lineage>
</organism>
<dbReference type="Proteomes" id="UP000326202">
    <property type="component" value="Chromosome"/>
</dbReference>
<gene>
    <name evidence="2" type="ORF">FRZ44_37800</name>
</gene>
<dbReference type="AlphaFoldDB" id="A0A5J6MM76"/>
<reference evidence="2 3" key="1">
    <citation type="submission" date="2019-08" db="EMBL/GenBank/DDBJ databases">
        <title>Hyperibacter terrae gen. nov., sp. nov. and Hyperibacter viscosus sp. nov., two new members in the family Rhodospirillaceae isolated from the rhizosphere of Hypericum perforatum.</title>
        <authorList>
            <person name="Noviana Z."/>
        </authorList>
    </citation>
    <scope>NUCLEOTIDE SEQUENCE [LARGE SCALE GENOMIC DNA]</scope>
    <source>
        <strain evidence="2 3">R5913</strain>
    </source>
</reference>
<dbReference type="RefSeq" id="WP_151178629.1">
    <property type="nucleotide sequence ID" value="NZ_CP042906.1"/>
</dbReference>